<keyword evidence="2" id="KW-0520">NAD</keyword>
<dbReference type="OrthoDB" id="9776544at2"/>
<accession>A0A1H5MIL8</accession>
<proteinExistence type="predicted"/>
<evidence type="ECO:0000313" key="5">
    <source>
        <dbReference type="EMBL" id="SEE88930.1"/>
    </source>
</evidence>
<gene>
    <name evidence="5" type="ORF">SAMN04488554_3409</name>
</gene>
<feature type="domain" description="GFO/IDH/MocA-like oxidoreductase" evidence="4">
    <location>
        <begin position="137"/>
        <end position="264"/>
    </location>
</feature>
<dbReference type="Pfam" id="PF22725">
    <property type="entry name" value="GFO_IDH_MocA_C3"/>
    <property type="match status" value="1"/>
</dbReference>
<evidence type="ECO:0000259" key="3">
    <source>
        <dbReference type="Pfam" id="PF01408"/>
    </source>
</evidence>
<organism evidence="5 6">
    <name type="scientific">Ruania alba</name>
    <dbReference type="NCBI Taxonomy" id="648782"/>
    <lineage>
        <taxon>Bacteria</taxon>
        <taxon>Bacillati</taxon>
        <taxon>Actinomycetota</taxon>
        <taxon>Actinomycetes</taxon>
        <taxon>Micrococcales</taxon>
        <taxon>Ruaniaceae</taxon>
        <taxon>Ruania</taxon>
    </lineage>
</organism>
<keyword evidence="6" id="KW-1185">Reference proteome</keyword>
<dbReference type="Pfam" id="PF01408">
    <property type="entry name" value="GFO_IDH_MocA"/>
    <property type="match status" value="1"/>
</dbReference>
<dbReference type="RefSeq" id="WP_089774204.1">
    <property type="nucleotide sequence ID" value="NZ_FNTX01000002.1"/>
</dbReference>
<dbReference type="Proteomes" id="UP000199220">
    <property type="component" value="Unassembled WGS sequence"/>
</dbReference>
<feature type="domain" description="Gfo/Idh/MocA-like oxidoreductase N-terminal" evidence="3">
    <location>
        <begin position="6"/>
        <end position="120"/>
    </location>
</feature>
<dbReference type="InterPro" id="IPR055170">
    <property type="entry name" value="GFO_IDH_MocA-like_dom"/>
</dbReference>
<dbReference type="InterPro" id="IPR000683">
    <property type="entry name" value="Gfo/Idh/MocA-like_OxRdtase_N"/>
</dbReference>
<dbReference type="AlphaFoldDB" id="A0A1H5MIL8"/>
<dbReference type="STRING" id="648782.SAMN04488554_3409"/>
<evidence type="ECO:0000259" key="4">
    <source>
        <dbReference type="Pfam" id="PF22725"/>
    </source>
</evidence>
<protein>
    <submittedName>
        <fullName evidence="5">Predicted dehydrogenase</fullName>
    </submittedName>
</protein>
<sequence length="365" mass="37908">MSGKVGVGIIGAGVISTQYLKNLTSFSDLEILFIADLDVERARAQAEEFGVPGHGTVADLLAVDQVEIVVNLTIPAVHAEVGQQIVAAGKHQWSEKPLALDRASARALLDSAAAAGLRVACAPDTVLGAGLQTTFREIRSGRIGTPLNALVLLQNPGPESWHPSPEFLFDVGAGPLFDIGPYHLTALVHMLGPVTRVSATHSTARTTRVIGSGPKAGTEFPVNVPTHHSALIEFASGASAQAVFSFESTINRAKLEVTGTDGAFEVPDPNKFDGPTVYWAPGTKEASDIEAVGATSTRGTGVLELARAIRAGEPERASGEIAFHVLDVMIAISEAAASGTAVEVTSTVTVPDSLAEDWDPAAATL</sequence>
<dbReference type="PANTHER" id="PTHR43818">
    <property type="entry name" value="BCDNA.GH03377"/>
    <property type="match status" value="1"/>
</dbReference>
<keyword evidence="1" id="KW-0560">Oxidoreductase</keyword>
<dbReference type="Gene3D" id="3.30.360.10">
    <property type="entry name" value="Dihydrodipicolinate Reductase, domain 2"/>
    <property type="match status" value="1"/>
</dbReference>
<dbReference type="PANTHER" id="PTHR43818:SF11">
    <property type="entry name" value="BCDNA.GH03377"/>
    <property type="match status" value="1"/>
</dbReference>
<dbReference type="EMBL" id="FNTX01000002">
    <property type="protein sequence ID" value="SEE88930.1"/>
    <property type="molecule type" value="Genomic_DNA"/>
</dbReference>
<name>A0A1H5MIL8_9MICO</name>
<dbReference type="Gene3D" id="3.40.50.720">
    <property type="entry name" value="NAD(P)-binding Rossmann-like Domain"/>
    <property type="match status" value="1"/>
</dbReference>
<evidence type="ECO:0000313" key="6">
    <source>
        <dbReference type="Proteomes" id="UP000199220"/>
    </source>
</evidence>
<dbReference type="InterPro" id="IPR036291">
    <property type="entry name" value="NAD(P)-bd_dom_sf"/>
</dbReference>
<reference evidence="6" key="1">
    <citation type="submission" date="2016-10" db="EMBL/GenBank/DDBJ databases">
        <authorList>
            <person name="Varghese N."/>
            <person name="Submissions S."/>
        </authorList>
    </citation>
    <scope>NUCLEOTIDE SEQUENCE [LARGE SCALE GENOMIC DNA]</scope>
    <source>
        <strain evidence="6">DSM 21368</strain>
    </source>
</reference>
<evidence type="ECO:0000256" key="2">
    <source>
        <dbReference type="ARBA" id="ARBA00023027"/>
    </source>
</evidence>
<dbReference type="SUPFAM" id="SSF51735">
    <property type="entry name" value="NAD(P)-binding Rossmann-fold domains"/>
    <property type="match status" value="1"/>
</dbReference>
<dbReference type="GO" id="GO:0000166">
    <property type="term" value="F:nucleotide binding"/>
    <property type="evidence" value="ECO:0007669"/>
    <property type="project" value="InterPro"/>
</dbReference>
<dbReference type="GO" id="GO:0016491">
    <property type="term" value="F:oxidoreductase activity"/>
    <property type="evidence" value="ECO:0007669"/>
    <property type="project" value="UniProtKB-KW"/>
</dbReference>
<dbReference type="InterPro" id="IPR050463">
    <property type="entry name" value="Gfo/Idh/MocA_oxidrdct_glycsds"/>
</dbReference>
<dbReference type="SUPFAM" id="SSF55347">
    <property type="entry name" value="Glyceraldehyde-3-phosphate dehydrogenase-like, C-terminal domain"/>
    <property type="match status" value="1"/>
</dbReference>
<evidence type="ECO:0000256" key="1">
    <source>
        <dbReference type="ARBA" id="ARBA00023002"/>
    </source>
</evidence>